<sequence>MLYYLRAHTVVRPTLYLCRAIRPVRFYHSDTVPDKTDSDSWPHPIFSSERISDRKSVFLAHATKLPHQSLVPAFLDHLTNLPKLKRATHCMYAYRTSETSRHHPEMPAVEKVVTGQHDGGESGSGNHLSRLLEVMGCENVVVVVSRWYGGIQLGSDRWRRISDVAKEALNKGGFRNEKKGAAHAATPPKKKRRRK</sequence>
<feature type="domain" description="Impact N-terminal" evidence="3">
    <location>
        <begin position="54"/>
        <end position="169"/>
    </location>
</feature>
<evidence type="ECO:0000313" key="5">
    <source>
        <dbReference type="Proteomes" id="UP000297245"/>
    </source>
</evidence>
<dbReference type="AlphaFoldDB" id="A0A4S8LKA0"/>
<keyword evidence="4" id="KW-0689">Ribosomal protein</keyword>
<reference evidence="4 5" key="1">
    <citation type="journal article" date="2019" name="Nat. Ecol. Evol.">
        <title>Megaphylogeny resolves global patterns of mushroom evolution.</title>
        <authorList>
            <person name="Varga T."/>
            <person name="Krizsan K."/>
            <person name="Foldi C."/>
            <person name="Dima B."/>
            <person name="Sanchez-Garcia M."/>
            <person name="Sanchez-Ramirez S."/>
            <person name="Szollosi G.J."/>
            <person name="Szarkandi J.G."/>
            <person name="Papp V."/>
            <person name="Albert L."/>
            <person name="Andreopoulos W."/>
            <person name="Angelini C."/>
            <person name="Antonin V."/>
            <person name="Barry K.W."/>
            <person name="Bougher N.L."/>
            <person name="Buchanan P."/>
            <person name="Buyck B."/>
            <person name="Bense V."/>
            <person name="Catcheside P."/>
            <person name="Chovatia M."/>
            <person name="Cooper J."/>
            <person name="Damon W."/>
            <person name="Desjardin D."/>
            <person name="Finy P."/>
            <person name="Geml J."/>
            <person name="Haridas S."/>
            <person name="Hughes K."/>
            <person name="Justo A."/>
            <person name="Karasinski D."/>
            <person name="Kautmanova I."/>
            <person name="Kiss B."/>
            <person name="Kocsube S."/>
            <person name="Kotiranta H."/>
            <person name="LaButti K.M."/>
            <person name="Lechner B.E."/>
            <person name="Liimatainen K."/>
            <person name="Lipzen A."/>
            <person name="Lukacs Z."/>
            <person name="Mihaltcheva S."/>
            <person name="Morgado L.N."/>
            <person name="Niskanen T."/>
            <person name="Noordeloos M.E."/>
            <person name="Ohm R.A."/>
            <person name="Ortiz-Santana B."/>
            <person name="Ovrebo C."/>
            <person name="Racz N."/>
            <person name="Riley R."/>
            <person name="Savchenko A."/>
            <person name="Shiryaev A."/>
            <person name="Soop K."/>
            <person name="Spirin V."/>
            <person name="Szebenyi C."/>
            <person name="Tomsovsky M."/>
            <person name="Tulloss R.E."/>
            <person name="Uehling J."/>
            <person name="Grigoriev I.V."/>
            <person name="Vagvolgyi C."/>
            <person name="Papp T."/>
            <person name="Martin F.M."/>
            <person name="Miettinen O."/>
            <person name="Hibbett D.S."/>
            <person name="Nagy L.G."/>
        </authorList>
    </citation>
    <scope>NUCLEOTIDE SEQUENCE [LARGE SCALE GENOMIC DNA]</scope>
    <source>
        <strain evidence="4 5">CBS 962.96</strain>
    </source>
</reference>
<dbReference type="InterPro" id="IPR023582">
    <property type="entry name" value="Impact"/>
</dbReference>
<dbReference type="PANTHER" id="PTHR16301:SF25">
    <property type="entry name" value="PROTEIN IMPACT"/>
    <property type="match status" value="1"/>
</dbReference>
<keyword evidence="4" id="KW-0687">Ribonucleoprotein</keyword>
<dbReference type="Pfam" id="PF01205">
    <property type="entry name" value="Impact_N"/>
    <property type="match status" value="1"/>
</dbReference>
<name>A0A4S8LKA0_DENBC</name>
<dbReference type="InterPro" id="IPR001498">
    <property type="entry name" value="Impact_N"/>
</dbReference>
<accession>A0A4S8LKA0</accession>
<dbReference type="InterPro" id="IPR020568">
    <property type="entry name" value="Ribosomal_Su5_D2-typ_SF"/>
</dbReference>
<dbReference type="InterPro" id="IPR036956">
    <property type="entry name" value="Impact_N_sf"/>
</dbReference>
<dbReference type="GO" id="GO:0006446">
    <property type="term" value="P:regulation of translational initiation"/>
    <property type="evidence" value="ECO:0007669"/>
    <property type="project" value="TreeGrafter"/>
</dbReference>
<keyword evidence="5" id="KW-1185">Reference proteome</keyword>
<evidence type="ECO:0000256" key="2">
    <source>
        <dbReference type="SAM" id="MobiDB-lite"/>
    </source>
</evidence>
<organism evidence="4 5">
    <name type="scientific">Dendrothele bispora (strain CBS 962.96)</name>
    <dbReference type="NCBI Taxonomy" id="1314807"/>
    <lineage>
        <taxon>Eukaryota</taxon>
        <taxon>Fungi</taxon>
        <taxon>Dikarya</taxon>
        <taxon>Basidiomycota</taxon>
        <taxon>Agaricomycotina</taxon>
        <taxon>Agaricomycetes</taxon>
        <taxon>Agaricomycetidae</taxon>
        <taxon>Agaricales</taxon>
        <taxon>Agaricales incertae sedis</taxon>
        <taxon>Dendrothele</taxon>
    </lineage>
</organism>
<dbReference type="EMBL" id="ML179370">
    <property type="protein sequence ID" value="THU89370.1"/>
    <property type="molecule type" value="Genomic_DNA"/>
</dbReference>
<dbReference type="SUPFAM" id="SSF54211">
    <property type="entry name" value="Ribosomal protein S5 domain 2-like"/>
    <property type="match status" value="1"/>
</dbReference>
<dbReference type="GO" id="GO:0140469">
    <property type="term" value="P:GCN2-mediated signaling"/>
    <property type="evidence" value="ECO:0007669"/>
    <property type="project" value="TreeGrafter"/>
</dbReference>
<protein>
    <submittedName>
        <fullName evidence="4">Ribosomal protein S5 domain 2-like protein</fullName>
    </submittedName>
</protein>
<dbReference type="GO" id="GO:0005840">
    <property type="term" value="C:ribosome"/>
    <property type="evidence" value="ECO:0007669"/>
    <property type="project" value="UniProtKB-KW"/>
</dbReference>
<gene>
    <name evidence="4" type="ORF">K435DRAFT_290371</name>
</gene>
<evidence type="ECO:0000313" key="4">
    <source>
        <dbReference type="EMBL" id="THU89370.1"/>
    </source>
</evidence>
<dbReference type="Gene3D" id="3.30.230.30">
    <property type="entry name" value="Impact, N-terminal domain"/>
    <property type="match status" value="1"/>
</dbReference>
<proteinExistence type="inferred from homology"/>
<comment type="similarity">
    <text evidence="1">Belongs to the IMPACT family.</text>
</comment>
<feature type="region of interest" description="Disordered" evidence="2">
    <location>
        <begin position="172"/>
        <end position="195"/>
    </location>
</feature>
<dbReference type="Proteomes" id="UP000297245">
    <property type="component" value="Unassembled WGS sequence"/>
</dbReference>
<dbReference type="GO" id="GO:0005737">
    <property type="term" value="C:cytoplasm"/>
    <property type="evidence" value="ECO:0007669"/>
    <property type="project" value="TreeGrafter"/>
</dbReference>
<evidence type="ECO:0000256" key="1">
    <source>
        <dbReference type="ARBA" id="ARBA00007665"/>
    </source>
</evidence>
<evidence type="ECO:0000259" key="3">
    <source>
        <dbReference type="Pfam" id="PF01205"/>
    </source>
</evidence>
<dbReference type="OrthoDB" id="69641at2759"/>
<dbReference type="PANTHER" id="PTHR16301">
    <property type="entry name" value="IMPACT-RELATED"/>
    <property type="match status" value="1"/>
</dbReference>